<dbReference type="EMBL" id="BSXN01004673">
    <property type="protein sequence ID" value="GME81652.1"/>
    <property type="molecule type" value="Genomic_DNA"/>
</dbReference>
<dbReference type="Proteomes" id="UP001165120">
    <property type="component" value="Unassembled WGS sequence"/>
</dbReference>
<protein>
    <submittedName>
        <fullName evidence="2">Unnamed protein product</fullName>
    </submittedName>
</protein>
<comment type="caution">
    <text evidence="2">The sequence shown here is derived from an EMBL/GenBank/DDBJ whole genome shotgun (WGS) entry which is preliminary data.</text>
</comment>
<name>A0A9W6T8D2_CANBO</name>
<evidence type="ECO:0000256" key="1">
    <source>
        <dbReference type="SAM" id="MobiDB-lite"/>
    </source>
</evidence>
<feature type="compositionally biased region" description="Polar residues" evidence="1">
    <location>
        <begin position="1"/>
        <end position="28"/>
    </location>
</feature>
<evidence type="ECO:0000313" key="2">
    <source>
        <dbReference type="EMBL" id="GME81652.1"/>
    </source>
</evidence>
<evidence type="ECO:0000313" key="3">
    <source>
        <dbReference type="Proteomes" id="UP001165120"/>
    </source>
</evidence>
<keyword evidence="3" id="KW-1185">Reference proteome</keyword>
<accession>A0A9W6T8D2</accession>
<feature type="region of interest" description="Disordered" evidence="1">
    <location>
        <begin position="1"/>
        <end position="43"/>
    </location>
</feature>
<dbReference type="AlphaFoldDB" id="A0A9W6T8D2"/>
<feature type="compositionally biased region" description="Polar residues" evidence="1">
    <location>
        <begin position="104"/>
        <end position="132"/>
    </location>
</feature>
<reference evidence="2" key="1">
    <citation type="submission" date="2023-04" db="EMBL/GenBank/DDBJ databases">
        <title>Candida boidinii NBRC 10035.</title>
        <authorList>
            <person name="Ichikawa N."/>
            <person name="Sato H."/>
            <person name="Tonouchi N."/>
        </authorList>
    </citation>
    <scope>NUCLEOTIDE SEQUENCE</scope>
    <source>
        <strain evidence="2">NBRC 10035</strain>
    </source>
</reference>
<feature type="compositionally biased region" description="Low complexity" evidence="1">
    <location>
        <begin position="138"/>
        <end position="152"/>
    </location>
</feature>
<sequence length="164" mass="17859">MDQYFNNTPSQNDESPPITDSRNPHLSIQQQQQQDYIRQLHKNDSSSFPITTQTLAIASPSKINLINNYPKIISPGGSFSGLPSPSNVSRSGSSLNLLNNNNNTTTDASGQGSNVIQQTEPTTPLKKSSDQLLKTPINLSNKSLSNSISNESLDPKLPPMTQNH</sequence>
<gene>
    <name evidence="2" type="ORF">Cboi02_000663300</name>
</gene>
<feature type="region of interest" description="Disordered" evidence="1">
    <location>
        <begin position="74"/>
        <end position="164"/>
    </location>
</feature>
<feature type="compositionally biased region" description="Low complexity" evidence="1">
    <location>
        <begin position="74"/>
        <end position="103"/>
    </location>
</feature>
<proteinExistence type="predicted"/>
<organism evidence="2 3">
    <name type="scientific">Candida boidinii</name>
    <name type="common">Yeast</name>
    <dbReference type="NCBI Taxonomy" id="5477"/>
    <lineage>
        <taxon>Eukaryota</taxon>
        <taxon>Fungi</taxon>
        <taxon>Dikarya</taxon>
        <taxon>Ascomycota</taxon>
        <taxon>Saccharomycotina</taxon>
        <taxon>Pichiomycetes</taxon>
        <taxon>Pichiales</taxon>
        <taxon>Pichiaceae</taxon>
        <taxon>Ogataea</taxon>
        <taxon>Ogataea/Candida clade</taxon>
    </lineage>
</organism>